<accession>A0A7R8D4K5</accession>
<dbReference type="Pfam" id="PF23753">
    <property type="entry name" value="TPR_WDR11"/>
    <property type="match status" value="1"/>
</dbReference>
<dbReference type="AlphaFoldDB" id="A0A7R8D4K5"/>
<feature type="domain" description="WDR11 TPR" evidence="1">
    <location>
        <begin position="201"/>
        <end position="370"/>
    </location>
</feature>
<dbReference type="PANTHER" id="PTHR14593:SF5">
    <property type="entry name" value="WD REPEAT-CONTAINING PROTEIN 11"/>
    <property type="match status" value="1"/>
</dbReference>
<protein>
    <submittedName>
        <fullName evidence="2">(salmon louse) hypothetical protein</fullName>
    </submittedName>
</protein>
<reference evidence="2" key="1">
    <citation type="submission" date="2021-02" db="EMBL/GenBank/DDBJ databases">
        <authorList>
            <person name="Bekaert M."/>
        </authorList>
    </citation>
    <scope>NUCLEOTIDE SEQUENCE</scope>
    <source>
        <strain evidence="2">IoA-00</strain>
    </source>
</reference>
<dbReference type="InterPro" id="IPR057854">
    <property type="entry name" value="TPR_WDR11"/>
</dbReference>
<dbReference type="GO" id="GO:0005737">
    <property type="term" value="C:cytoplasm"/>
    <property type="evidence" value="ECO:0007669"/>
    <property type="project" value="TreeGrafter"/>
</dbReference>
<dbReference type="OrthoDB" id="1291858at2759"/>
<evidence type="ECO:0000313" key="2">
    <source>
        <dbReference type="EMBL" id="CAF3026817.1"/>
    </source>
</evidence>
<name>A0A7R8D4K5_LEPSM</name>
<gene>
    <name evidence="2" type="ORF">LSAA_13633</name>
</gene>
<proteinExistence type="predicted"/>
<dbReference type="InterPro" id="IPR039694">
    <property type="entry name" value="WDR11"/>
</dbReference>
<dbReference type="EMBL" id="HG994587">
    <property type="protein sequence ID" value="CAF3026817.1"/>
    <property type="molecule type" value="Genomic_DNA"/>
</dbReference>
<dbReference type="Proteomes" id="UP000675881">
    <property type="component" value="Chromosome 8"/>
</dbReference>
<sequence length="430" mass="49359">MQCYSKCIQAFSESGLGPITCITWKSDFIIRGDSEGNIHCMDSEFDFLGELRSQRDTVKIMDIEWAASDRPVISTADGCIKILTENLQSSTSPVDVYRLKTFSPSLLPNSSKRADFKVSIHHQPWKTKFSFHYSDSLKIQFDLLDPDLKKGLLNSNSQLERSYLASCESSVCLGESLWERDFWTVANAQKTQISFNKDNRQIQKRNTIDTLLCLVENPDDVVRSLLEIDPSDPSYYVDNLKACLVLSLKDSFSTSTQSTIKLVATNLISEGKIWEGVNLLCLIGKIFDACKYLQSYNEWEASLWLGQSRLEYEEFKQLALKYCDHCLTSHRRRRALLMYMKLKEYVMVLDVLYSGKMIPLAAKFLQVLEERECLPDSSHALVLTEEISLAYARYLFDIKNIDAAYYYCDKADEKGEILRREFDVLLSKNT</sequence>
<evidence type="ECO:0000259" key="1">
    <source>
        <dbReference type="Pfam" id="PF23753"/>
    </source>
</evidence>
<dbReference type="PANTHER" id="PTHR14593">
    <property type="entry name" value="WD REPEAT-CONTAINING PROTEIN 11"/>
    <property type="match status" value="1"/>
</dbReference>
<evidence type="ECO:0000313" key="3">
    <source>
        <dbReference type="Proteomes" id="UP000675881"/>
    </source>
</evidence>
<organism evidence="2 3">
    <name type="scientific">Lepeophtheirus salmonis</name>
    <name type="common">Salmon louse</name>
    <name type="synonym">Caligus salmonis</name>
    <dbReference type="NCBI Taxonomy" id="72036"/>
    <lineage>
        <taxon>Eukaryota</taxon>
        <taxon>Metazoa</taxon>
        <taxon>Ecdysozoa</taxon>
        <taxon>Arthropoda</taxon>
        <taxon>Crustacea</taxon>
        <taxon>Multicrustacea</taxon>
        <taxon>Hexanauplia</taxon>
        <taxon>Copepoda</taxon>
        <taxon>Siphonostomatoida</taxon>
        <taxon>Caligidae</taxon>
        <taxon>Lepeophtheirus</taxon>
    </lineage>
</organism>
<keyword evidence="3" id="KW-1185">Reference proteome</keyword>